<proteinExistence type="predicted"/>
<protein>
    <submittedName>
        <fullName evidence="1">Protein of unassigned function</fullName>
    </submittedName>
</protein>
<dbReference type="AlphaFoldDB" id="A0A088B342"/>
<evidence type="ECO:0000313" key="1">
    <source>
        <dbReference type="EMBL" id="AGO88376.1"/>
    </source>
</evidence>
<accession>A0A088B342</accession>
<name>A0A088B342_9HYPH</name>
<dbReference type="RefSeq" id="WP_172685431.1">
    <property type="nucleotide sequence ID" value="NZ_JX627580.1"/>
</dbReference>
<organism evidence="1">
    <name type="scientific">Methylobacterium oryzae CBMB20</name>
    <dbReference type="NCBI Taxonomy" id="693986"/>
    <lineage>
        <taxon>Bacteria</taxon>
        <taxon>Pseudomonadati</taxon>
        <taxon>Pseudomonadota</taxon>
        <taxon>Alphaproteobacteria</taxon>
        <taxon>Hyphomicrobiales</taxon>
        <taxon>Methylobacteriaceae</taxon>
        <taxon>Methylobacterium</taxon>
    </lineage>
</organism>
<reference evidence="1" key="1">
    <citation type="journal article" date="2014" name="PLoS ONE">
        <title>Genome Information of Methylobacterium oryzae, a Plant-Probiotic Methylotroph in the Phyllosphere.</title>
        <authorList>
            <person name="Kwak M.J."/>
            <person name="Jeong H."/>
            <person name="Madhaiyan M."/>
            <person name="Lee Y."/>
            <person name="Sa T.M."/>
            <person name="Oh T.K."/>
            <person name="Kim J.F."/>
        </authorList>
    </citation>
    <scope>NUCLEOTIDE SEQUENCE</scope>
    <source>
        <strain evidence="1">CBMB20</strain>
        <plasmid evidence="1">pMOC1</plasmid>
    </source>
</reference>
<dbReference type="EMBL" id="JX627580">
    <property type="protein sequence ID" value="AGO88376.1"/>
    <property type="molecule type" value="Genomic_DNA"/>
</dbReference>
<geneLocation type="plasmid" evidence="1">
    <name>pMOC1</name>
</geneLocation>
<keyword evidence="1" id="KW-0614">Plasmid</keyword>
<sequence length="288" mass="32364">MAEKVTITVRASGAHPDVLTVQDAMRQVLDLFDLLSPDEDKQGQFAWRLSYASTNSPFTAQGEAVSLVPDVDITVIAKTQKAEFVRNLAAVGRGEIPDRFKSGKQAEVLKALLKRNLNGVGSTEIRLFDDTSPIIVTPRFAEAAIHNLAIKDDVLAQVDLRFGRPREERGTIEGYFLDVGFHYNQPAIRILDRKTRNVIWCRIDEETRDKIAAEADYNDVWNKQRIRVKGRIRYDRDGRIDQVIASSLERVKNSKANLDALYDPDFTGGLSTAEYLDLLREGSLAEQT</sequence>
<gene>
    <name evidence="1" type="ORF">MOC_1p0138</name>
</gene>